<dbReference type="AlphaFoldDB" id="A0A2C5Z692"/>
<evidence type="ECO:0000259" key="6">
    <source>
        <dbReference type="PROSITE" id="PS51413"/>
    </source>
</evidence>
<organism evidence="7 8">
    <name type="scientific">Ophiocordyceps australis</name>
    <dbReference type="NCBI Taxonomy" id="1399860"/>
    <lineage>
        <taxon>Eukaryota</taxon>
        <taxon>Fungi</taxon>
        <taxon>Dikarya</taxon>
        <taxon>Ascomycota</taxon>
        <taxon>Pezizomycotina</taxon>
        <taxon>Sordariomycetes</taxon>
        <taxon>Hypocreomycetidae</taxon>
        <taxon>Hypocreales</taxon>
        <taxon>Ophiocordycipitaceae</taxon>
        <taxon>Ophiocordyceps</taxon>
    </lineage>
</organism>
<name>A0A2C5Z692_9HYPO</name>
<evidence type="ECO:0000256" key="3">
    <source>
        <dbReference type="ARBA" id="ARBA00022840"/>
    </source>
</evidence>
<feature type="compositionally biased region" description="Low complexity" evidence="5">
    <location>
        <begin position="248"/>
        <end position="260"/>
    </location>
</feature>
<keyword evidence="8" id="KW-1185">Reference proteome</keyword>
<evidence type="ECO:0000256" key="1">
    <source>
        <dbReference type="ARBA" id="ARBA00004123"/>
    </source>
</evidence>
<feature type="compositionally biased region" description="Basic and acidic residues" evidence="5">
    <location>
        <begin position="628"/>
        <end position="681"/>
    </location>
</feature>
<dbReference type="GO" id="GO:0006281">
    <property type="term" value="P:DNA repair"/>
    <property type="evidence" value="ECO:0007669"/>
    <property type="project" value="UniProtKB-UniRule"/>
</dbReference>
<feature type="domain" description="DBINO" evidence="6">
    <location>
        <begin position="696"/>
        <end position="821"/>
    </location>
</feature>
<dbReference type="PANTHER" id="PTHR45685:SF2">
    <property type="entry name" value="CHROMATIN-REMODELING ATPASE INO80"/>
    <property type="match status" value="1"/>
</dbReference>
<feature type="compositionally biased region" description="Basic residues" evidence="5">
    <location>
        <begin position="329"/>
        <end position="338"/>
    </location>
</feature>
<reference evidence="7 8" key="1">
    <citation type="submission" date="2017-06" db="EMBL/GenBank/DDBJ databases">
        <title>Ant-infecting Ophiocordyceps genomes reveal a high diversity of potential behavioral manipulation genes and a possible major role for enterotoxins.</title>
        <authorList>
            <person name="De Bekker C."/>
            <person name="Evans H.C."/>
            <person name="Brachmann A."/>
            <person name="Hughes D.P."/>
        </authorList>
    </citation>
    <scope>NUCLEOTIDE SEQUENCE [LARGE SCALE GENOMIC DNA]</scope>
    <source>
        <strain evidence="7 8">1348a</strain>
    </source>
</reference>
<feature type="compositionally biased region" description="Basic and acidic residues" evidence="5">
    <location>
        <begin position="819"/>
        <end position="849"/>
    </location>
</feature>
<feature type="compositionally biased region" description="Basic and acidic residues" evidence="5">
    <location>
        <begin position="589"/>
        <end position="600"/>
    </location>
</feature>
<evidence type="ECO:0000256" key="2">
    <source>
        <dbReference type="ARBA" id="ARBA00022741"/>
    </source>
</evidence>
<dbReference type="GO" id="GO:0003677">
    <property type="term" value="F:DNA binding"/>
    <property type="evidence" value="ECO:0007669"/>
    <property type="project" value="UniProtKB-UniRule"/>
</dbReference>
<feature type="compositionally biased region" description="Low complexity" evidence="5">
    <location>
        <begin position="195"/>
        <end position="209"/>
    </location>
</feature>
<feature type="compositionally biased region" description="Basic residues" evidence="5">
    <location>
        <begin position="576"/>
        <end position="588"/>
    </location>
</feature>
<comment type="catalytic activity">
    <reaction evidence="4">
        <text>ATP + H2O = ADP + phosphate + H(+)</text>
        <dbReference type="Rhea" id="RHEA:13065"/>
        <dbReference type="ChEBI" id="CHEBI:15377"/>
        <dbReference type="ChEBI" id="CHEBI:15378"/>
        <dbReference type="ChEBI" id="CHEBI:30616"/>
        <dbReference type="ChEBI" id="CHEBI:43474"/>
        <dbReference type="ChEBI" id="CHEBI:456216"/>
    </reaction>
</comment>
<dbReference type="GO" id="GO:0031011">
    <property type="term" value="C:Ino80 complex"/>
    <property type="evidence" value="ECO:0007669"/>
    <property type="project" value="UniProtKB-UniRule"/>
</dbReference>
<dbReference type="GO" id="GO:0006338">
    <property type="term" value="P:chromatin remodeling"/>
    <property type="evidence" value="ECO:0007669"/>
    <property type="project" value="UniProtKB-UniRule"/>
</dbReference>
<feature type="region of interest" description="Disordered" evidence="5">
    <location>
        <begin position="512"/>
        <end position="681"/>
    </location>
</feature>
<keyword evidence="4" id="KW-0378">Hydrolase</keyword>
<feature type="region of interest" description="Disordered" evidence="5">
    <location>
        <begin position="1"/>
        <end position="415"/>
    </location>
</feature>
<feature type="region of interest" description="Disordered" evidence="5">
    <location>
        <begin position="816"/>
        <end position="906"/>
    </location>
</feature>
<comment type="caution">
    <text evidence="7">The sequence shown here is derived from an EMBL/GenBank/DDBJ whole genome shotgun (WGS) entry which is preliminary data.</text>
</comment>
<keyword evidence="3 4" id="KW-0067">ATP-binding</keyword>
<dbReference type="Proteomes" id="UP000224854">
    <property type="component" value="Unassembled WGS sequence"/>
</dbReference>
<gene>
    <name evidence="7" type="ORF">CDD82_4493</name>
</gene>
<dbReference type="PANTHER" id="PTHR45685">
    <property type="entry name" value="HELICASE SRCAP-RELATED"/>
    <property type="match status" value="1"/>
</dbReference>
<comment type="function">
    <text evidence="4">ATPase component of the INO80 complex which remodels chromatin by shifting nucleosomes and is involved in DNA repair.</text>
</comment>
<feature type="compositionally biased region" description="Basic and acidic residues" evidence="5">
    <location>
        <begin position="340"/>
        <end position="351"/>
    </location>
</feature>
<feature type="compositionally biased region" description="Polar residues" evidence="5">
    <location>
        <begin position="562"/>
        <end position="571"/>
    </location>
</feature>
<dbReference type="OrthoDB" id="372624at2759"/>
<feature type="compositionally biased region" description="Polar residues" evidence="5">
    <location>
        <begin position="147"/>
        <end position="185"/>
    </location>
</feature>
<dbReference type="InterPro" id="IPR020838">
    <property type="entry name" value="DBINO"/>
</dbReference>
<feature type="compositionally biased region" description="Low complexity" evidence="5">
    <location>
        <begin position="42"/>
        <end position="55"/>
    </location>
</feature>
<dbReference type="GO" id="GO:0005524">
    <property type="term" value="F:ATP binding"/>
    <property type="evidence" value="ECO:0007669"/>
    <property type="project" value="UniProtKB-UniRule"/>
</dbReference>
<dbReference type="InterPro" id="IPR050520">
    <property type="entry name" value="INO80/SWR1_helicase"/>
</dbReference>
<feature type="compositionally biased region" description="Basic and acidic residues" evidence="5">
    <location>
        <begin position="521"/>
        <end position="538"/>
    </location>
</feature>
<dbReference type="GO" id="GO:0016887">
    <property type="term" value="F:ATP hydrolysis activity"/>
    <property type="evidence" value="ECO:0007669"/>
    <property type="project" value="TreeGrafter"/>
</dbReference>
<comment type="subunit">
    <text evidence="4">Component of the INO80 chromatin-remodeling complex.</text>
</comment>
<sequence length="906" mass="101654">MDSNFRLLQRPHGDDDDGLARQREANTSPSGLRGDFHHPQAPHHAASHPSPFSSSTLDSSRIGHGIPSPTRQHPPPLHRHQNHHTSPYMAASSARGTAAESSLPPPSGMASSASSNHNTTPSHRQHQPPSPRHAHAFYDYPRREKSASGSFYDPTTDTTKVSDSWRNNSTAPQASTPKSYYNGSYSPPRLSSYASRPRSPVSHSHPVLPADSLSPPARRPRMPSPTPRPGANASNGSSAIKSEPLAPPSSNLAPPSTSTSRPADPMSFSNILSCSEPGPKPAEKASLSNLVEPKLEPEAEPEPDTEVDKDNETETEPTPGSKKSEIVVKKKGTRKSAKGRASDIRDAEAPKSKRKSSSSAKKESPAPRTSTKRMANGQPKPKTTLSTDTERRIHNFEMQIDHDASKLDPSEFDQDDYEARAEKRLCTMVDRENERNYHRRQDYAENACKKLNSHSDLGKRRYDDVFYDEALHEVREQELFAEKERKKDMQRKRRREKSMAITIEAKEAALARALAAPDEEERQKHLRDAERANKKAEQTKLILQKGIKGPARNIELIPDGGTMSSLLTSDADTPKHPKARGKHNRPKKSKEQKQAEKESAEAAQALLDAGYELPPREESKVRIKIKGRSKDKDKSHNVDADEPEKGKEKEKSKSKEKGESQKSKKEKDPEQEAKDEAAELEKRFSSKGYNQIYEQIWRDMARKDVSKTFKLAVDSYATKGSNLKKTAILASKEAKRWQLRTNKGTKDLQARAKRVMRDMMSFWKRNEREERDLRKAAEKQELENARREEADREAARQKRKLNFLISQTELYSHFVGKKIKTDEVERSTDNPDVAPEARKSIKPDSKLDVDEPSGPMSNKVTDFANLDFDNEDESKEGARLQQPRAGHGRGGRDELSEPNRAWRRGD</sequence>
<dbReference type="EC" id="3.6.4.-" evidence="4"/>
<dbReference type="EMBL" id="NJEU01000379">
    <property type="protein sequence ID" value="PHH75310.1"/>
    <property type="molecule type" value="Genomic_DNA"/>
</dbReference>
<protein>
    <recommendedName>
        <fullName evidence="4">Chromatin-remodeling ATPase INO80</fullName>
        <ecNumber evidence="4">3.6.4.-</ecNumber>
    </recommendedName>
</protein>
<dbReference type="PROSITE" id="PS51413">
    <property type="entry name" value="DBINO"/>
    <property type="match status" value="1"/>
</dbReference>
<evidence type="ECO:0000256" key="5">
    <source>
        <dbReference type="SAM" id="MobiDB-lite"/>
    </source>
</evidence>
<feature type="compositionally biased region" description="Basic and acidic residues" evidence="5">
    <location>
        <begin position="388"/>
        <end position="409"/>
    </location>
</feature>
<accession>A0A2C5Z692</accession>
<dbReference type="GO" id="GO:0042393">
    <property type="term" value="F:histone binding"/>
    <property type="evidence" value="ECO:0007669"/>
    <property type="project" value="TreeGrafter"/>
</dbReference>
<keyword evidence="4" id="KW-0234">DNA repair</keyword>
<evidence type="ECO:0000256" key="4">
    <source>
        <dbReference type="RuleBase" id="RU368001"/>
    </source>
</evidence>
<comment type="similarity">
    <text evidence="4">Belongs to the SNF2/RAD54 helicase family.</text>
</comment>
<feature type="region of interest" description="Disordered" evidence="5">
    <location>
        <begin position="769"/>
        <end position="796"/>
    </location>
</feature>
<keyword evidence="2" id="KW-0547">Nucleotide-binding</keyword>
<evidence type="ECO:0000313" key="8">
    <source>
        <dbReference type="Proteomes" id="UP000224854"/>
    </source>
</evidence>
<keyword evidence="4" id="KW-0227">DNA damage</keyword>
<dbReference type="Pfam" id="PF13892">
    <property type="entry name" value="DBINO"/>
    <property type="match status" value="1"/>
</dbReference>
<comment type="domain">
    <text evidence="4">The DBINO region is involved in binding to DNA.</text>
</comment>
<proteinExistence type="inferred from homology"/>
<comment type="subcellular location">
    <subcellularLocation>
        <location evidence="1 4">Nucleus</location>
    </subcellularLocation>
</comment>
<evidence type="ECO:0000313" key="7">
    <source>
        <dbReference type="EMBL" id="PHH75310.1"/>
    </source>
</evidence>
<keyword evidence="4" id="KW-0238">DNA-binding</keyword>